<dbReference type="EMBL" id="QZBD01000041">
    <property type="protein sequence ID" value="THY34315.1"/>
    <property type="molecule type" value="Genomic_DNA"/>
</dbReference>
<evidence type="ECO:0000313" key="3">
    <source>
        <dbReference type="Proteomes" id="UP000306584"/>
    </source>
</evidence>
<proteinExistence type="predicted"/>
<feature type="region of interest" description="Disordered" evidence="1">
    <location>
        <begin position="62"/>
        <end position="87"/>
    </location>
</feature>
<name>A0A4S9LY51_AURPU</name>
<dbReference type="AlphaFoldDB" id="A0A4S9LY51"/>
<comment type="caution">
    <text evidence="2">The sequence shown here is derived from an EMBL/GenBank/DDBJ whole genome shotgun (WGS) entry which is preliminary data.</text>
</comment>
<sequence length="431" mass="49520">MIKLNLIFNRFVPIQGPTFTFLFELSQDPIQLPLESFSPTGTTMSNPFTISQTDIDTTCSQLEPDPNTIPQIDKQDDENADTNQKTRQTTLSFVPSAMAYSRRTILRRPLDRGYFRQRSDGNNVFVDKIMQGYTPFLLELVRQQRLILKSEEVDQDILFGDPAKRHYANKETKQILDLLLEEATGSKRPGIYCNSIGRISDGSASSRNEMMVIIDKMQAYIDNSDHEYLEKPVWRVQIERFIPGIKNRLLRYTFTDPDSPMESAILEFGYDLYIPDRLKAHRSHTDSNYIINLFESICHVMWPRRFRLHQFATFLVVTLDEAATAEMVLTLCRNGSGQSSSKAFQLFKRLMTAEFFEWSTKNGPLEANIAAWEREDNNEVDEASEKTEDMSNLNELVVLEEEATTGMSESSRQEGVLNRCDEVDTVVNGYE</sequence>
<accession>A0A4S9LY51</accession>
<dbReference type="Proteomes" id="UP000306584">
    <property type="component" value="Unassembled WGS sequence"/>
</dbReference>
<evidence type="ECO:0000256" key="1">
    <source>
        <dbReference type="SAM" id="MobiDB-lite"/>
    </source>
</evidence>
<evidence type="ECO:0000313" key="2">
    <source>
        <dbReference type="EMBL" id="THY34315.1"/>
    </source>
</evidence>
<reference evidence="2 3" key="1">
    <citation type="submission" date="2018-10" db="EMBL/GenBank/DDBJ databases">
        <title>Fifty Aureobasidium pullulans genomes reveal a recombining polyextremotolerant generalist.</title>
        <authorList>
            <person name="Gostincar C."/>
            <person name="Turk M."/>
            <person name="Zajc J."/>
            <person name="Gunde-Cimerman N."/>
        </authorList>
    </citation>
    <scope>NUCLEOTIDE SEQUENCE [LARGE SCALE GENOMIC DNA]</scope>
    <source>
        <strain evidence="2 3">EXF-6604</strain>
    </source>
</reference>
<organism evidence="2 3">
    <name type="scientific">Aureobasidium pullulans</name>
    <name type="common">Black yeast</name>
    <name type="synonym">Pullularia pullulans</name>
    <dbReference type="NCBI Taxonomy" id="5580"/>
    <lineage>
        <taxon>Eukaryota</taxon>
        <taxon>Fungi</taxon>
        <taxon>Dikarya</taxon>
        <taxon>Ascomycota</taxon>
        <taxon>Pezizomycotina</taxon>
        <taxon>Dothideomycetes</taxon>
        <taxon>Dothideomycetidae</taxon>
        <taxon>Dothideales</taxon>
        <taxon>Saccotheciaceae</taxon>
        <taxon>Aureobasidium</taxon>
    </lineage>
</organism>
<protein>
    <submittedName>
        <fullName evidence="2">Uncharacterized protein</fullName>
    </submittedName>
</protein>
<gene>
    <name evidence="2" type="ORF">D6D01_02019</name>
</gene>